<reference evidence="1 2" key="1">
    <citation type="submission" date="2015-06" db="EMBL/GenBank/DDBJ databases">
        <title>A Comprehensive Approach to Explore the Metabolic and Phylogenetic Diversity of Bacterial Steroid Degradation in the Environment: Testosterone as an Example.</title>
        <authorList>
            <person name="Yang F.-C."/>
            <person name="Chen Y.-L."/>
            <person name="Yu C.-P."/>
            <person name="Tang S.-L."/>
            <person name="Wang P.-H."/>
            <person name="Ismail W."/>
            <person name="Wang C.-H."/>
            <person name="Yang C.-Y."/>
            <person name="Chiang Y.-R."/>
        </authorList>
    </citation>
    <scope>NUCLEOTIDE SEQUENCE [LARGE SCALE GENOMIC DNA]</scope>
    <source>
        <strain evidence="1 2">DSM 18526</strain>
    </source>
</reference>
<dbReference type="Proteomes" id="UP000070250">
    <property type="component" value="Chromosome"/>
</dbReference>
<dbReference type="OrthoDB" id="133765at2"/>
<dbReference type="AlphaFoldDB" id="A0A127FED7"/>
<sequence>MDKRIIRYTSLEEMKAADKRAWQRLPPGERIRAVMEITTSVYAMKGHVLDVPRLQKTLVRIQRPSR</sequence>
<dbReference type="EMBL" id="CP011971">
    <property type="protein sequence ID" value="AMN48259.1"/>
    <property type="molecule type" value="Genomic_DNA"/>
</dbReference>
<evidence type="ECO:0000313" key="2">
    <source>
        <dbReference type="Proteomes" id="UP000070250"/>
    </source>
</evidence>
<name>A0A127FED7_STEDE</name>
<dbReference type="STRING" id="465721.ACG33_14360"/>
<evidence type="ECO:0000313" key="1">
    <source>
        <dbReference type="EMBL" id="AMN48259.1"/>
    </source>
</evidence>
<protein>
    <submittedName>
        <fullName evidence="1">Uncharacterized protein</fullName>
    </submittedName>
</protein>
<organism evidence="1 2">
    <name type="scientific">Steroidobacter denitrificans</name>
    <dbReference type="NCBI Taxonomy" id="465721"/>
    <lineage>
        <taxon>Bacteria</taxon>
        <taxon>Pseudomonadati</taxon>
        <taxon>Pseudomonadota</taxon>
        <taxon>Gammaproteobacteria</taxon>
        <taxon>Steroidobacterales</taxon>
        <taxon>Steroidobacteraceae</taxon>
        <taxon>Steroidobacter</taxon>
    </lineage>
</organism>
<keyword evidence="2" id="KW-1185">Reference proteome</keyword>
<accession>A0A127FED7</accession>
<dbReference type="RefSeq" id="WP_066922203.1">
    <property type="nucleotide sequence ID" value="NZ_CP011971.1"/>
</dbReference>
<dbReference type="KEGG" id="sdf:ACG33_14360"/>
<proteinExistence type="predicted"/>
<gene>
    <name evidence="1" type="ORF">ACG33_14360</name>
</gene>